<sequence>MDKQRRMRLMPEKLNHQDETQPSQVPAFSYDLIRHELIPELLGEDEGRILYWAGKSLARKQMDLNKNINPYDFFTEAHWGSLQTVKESKSERIYELASSHQENKRPFTLEAGFLAQFVEIEKGVVSESSYAIKRNKPLTITITVRWDKKDPANS</sequence>
<evidence type="ECO:0000313" key="3">
    <source>
        <dbReference type="Proteomes" id="UP000248214"/>
    </source>
</evidence>
<accession>A0A323THN8</accession>
<evidence type="ECO:0008006" key="4">
    <source>
        <dbReference type="Google" id="ProtNLM"/>
    </source>
</evidence>
<feature type="compositionally biased region" description="Basic and acidic residues" evidence="1">
    <location>
        <begin position="1"/>
        <end position="19"/>
    </location>
</feature>
<dbReference type="AlphaFoldDB" id="A0A323THN8"/>
<evidence type="ECO:0000256" key="1">
    <source>
        <dbReference type="SAM" id="MobiDB-lite"/>
    </source>
</evidence>
<feature type="region of interest" description="Disordered" evidence="1">
    <location>
        <begin position="1"/>
        <end position="21"/>
    </location>
</feature>
<dbReference type="Gene3D" id="3.30.1380.20">
    <property type="entry name" value="Trafficking protein particle complex subunit 3"/>
    <property type="match status" value="1"/>
</dbReference>
<dbReference type="SUPFAM" id="SSF111126">
    <property type="entry name" value="Ligand-binding domain in the NO signalling and Golgi transport"/>
    <property type="match status" value="1"/>
</dbReference>
<keyword evidence="3" id="KW-1185">Reference proteome</keyword>
<proteinExistence type="predicted"/>
<dbReference type="InterPro" id="IPR019642">
    <property type="entry name" value="DUF2507"/>
</dbReference>
<dbReference type="InterPro" id="IPR024096">
    <property type="entry name" value="NO_sig/Golgi_transp_ligand-bd"/>
</dbReference>
<dbReference type="EMBL" id="PDOD01000002">
    <property type="protein sequence ID" value="PYZ93686.1"/>
    <property type="molecule type" value="Genomic_DNA"/>
</dbReference>
<protein>
    <recommendedName>
        <fullName evidence="4">DUF2507 domain-containing protein</fullName>
    </recommendedName>
</protein>
<evidence type="ECO:0000313" key="2">
    <source>
        <dbReference type="EMBL" id="PYZ93686.1"/>
    </source>
</evidence>
<organism evidence="2 3">
    <name type="scientific">Salipaludibacillus keqinensis</name>
    <dbReference type="NCBI Taxonomy" id="2045207"/>
    <lineage>
        <taxon>Bacteria</taxon>
        <taxon>Bacillati</taxon>
        <taxon>Bacillota</taxon>
        <taxon>Bacilli</taxon>
        <taxon>Bacillales</taxon>
        <taxon>Bacillaceae</taxon>
    </lineage>
</organism>
<reference evidence="2 3" key="1">
    <citation type="submission" date="2017-10" db="EMBL/GenBank/DDBJ databases">
        <title>Bacillus sp. nov., a halophilic bacterium isolated from a Keqin Lake.</title>
        <authorList>
            <person name="Wang H."/>
        </authorList>
    </citation>
    <scope>NUCLEOTIDE SEQUENCE [LARGE SCALE GENOMIC DNA]</scope>
    <source>
        <strain evidence="2 3">KQ-12</strain>
    </source>
</reference>
<gene>
    <name evidence="2" type="ORF">CR194_11055</name>
</gene>
<comment type="caution">
    <text evidence="2">The sequence shown here is derived from an EMBL/GenBank/DDBJ whole genome shotgun (WGS) entry which is preliminary data.</text>
</comment>
<dbReference type="Pfam" id="PF10702">
    <property type="entry name" value="DUF2507"/>
    <property type="match status" value="1"/>
</dbReference>
<name>A0A323THN8_9BACI</name>
<dbReference type="Proteomes" id="UP000248214">
    <property type="component" value="Unassembled WGS sequence"/>
</dbReference>